<dbReference type="AlphaFoldDB" id="A0A1I0HB70"/>
<evidence type="ECO:0000256" key="1">
    <source>
        <dbReference type="SAM" id="Phobius"/>
    </source>
</evidence>
<proteinExistence type="predicted"/>
<reference evidence="2 3" key="1">
    <citation type="submission" date="2016-10" db="EMBL/GenBank/DDBJ databases">
        <authorList>
            <person name="de Groot N.N."/>
        </authorList>
    </citation>
    <scope>NUCLEOTIDE SEQUENCE [LARGE SCALE GENOMIC DNA]</scope>
    <source>
        <strain evidence="2 3">DSM 11363</strain>
    </source>
</reference>
<dbReference type="EMBL" id="FOHW01000026">
    <property type="protein sequence ID" value="SET81004.1"/>
    <property type="molecule type" value="Genomic_DNA"/>
</dbReference>
<evidence type="ECO:0000313" key="3">
    <source>
        <dbReference type="Proteomes" id="UP000182332"/>
    </source>
</evidence>
<keyword evidence="1" id="KW-0812">Transmembrane</keyword>
<dbReference type="Proteomes" id="UP000182332">
    <property type="component" value="Unassembled WGS sequence"/>
</dbReference>
<feature type="transmembrane region" description="Helical" evidence="1">
    <location>
        <begin position="224"/>
        <end position="246"/>
    </location>
</feature>
<dbReference type="OrthoDB" id="8443503at2"/>
<organism evidence="2 3">
    <name type="scientific">Pseudomonas graminis</name>
    <dbReference type="NCBI Taxonomy" id="158627"/>
    <lineage>
        <taxon>Bacteria</taxon>
        <taxon>Pseudomonadati</taxon>
        <taxon>Pseudomonadota</taxon>
        <taxon>Gammaproteobacteria</taxon>
        <taxon>Pseudomonadales</taxon>
        <taxon>Pseudomonadaceae</taxon>
        <taxon>Pseudomonas</taxon>
    </lineage>
</organism>
<sequence>MADIAEKAEQQQEGQKTFIGMLFSVPLHFIGVMFGSLLCAIILEWICLYFIWPEAGWAHAQQMFEYELGWLSKDLLQSVIIREPGRTAVWLTQWAYDWIMVKTGLQESINSLTQYARTRQLRAGNFDLRYQLGWTMIQFQDYGLAALYTVLTFCVRMVILTLTIPLFLLAAFTGAVDGLVRRDLRKFGSGRESSYLYHKARGTILPLAIFPWTAYLAIPFSVSPLLILLPCALMLGIAVCVTVASFKKYL</sequence>
<dbReference type="Pfam" id="PF14348">
    <property type="entry name" value="DtrJ-like"/>
    <property type="match status" value="1"/>
</dbReference>
<feature type="transmembrane region" description="Helical" evidence="1">
    <location>
        <begin position="200"/>
        <end position="218"/>
    </location>
</feature>
<keyword evidence="1" id="KW-0472">Membrane</keyword>
<name>A0A1I0HB70_9PSED</name>
<accession>A0A1I0HB70</accession>
<feature type="transmembrane region" description="Helical" evidence="1">
    <location>
        <begin position="27"/>
        <end position="52"/>
    </location>
</feature>
<dbReference type="NCBIfam" id="TIGR03747">
    <property type="entry name" value="conj_TIGR03747"/>
    <property type="match status" value="1"/>
</dbReference>
<dbReference type="InterPro" id="IPR022266">
    <property type="entry name" value="DtrJ-like"/>
</dbReference>
<gene>
    <name evidence="2" type="ORF">SAMN05216197_12651</name>
</gene>
<evidence type="ECO:0000313" key="2">
    <source>
        <dbReference type="EMBL" id="SET81004.1"/>
    </source>
</evidence>
<feature type="transmembrane region" description="Helical" evidence="1">
    <location>
        <begin position="157"/>
        <end position="180"/>
    </location>
</feature>
<keyword evidence="1" id="KW-1133">Transmembrane helix</keyword>
<dbReference type="RefSeq" id="WP_074891558.1">
    <property type="nucleotide sequence ID" value="NZ_FOHW01000026.1"/>
</dbReference>
<protein>
    <submittedName>
        <fullName evidence="2">Integrating conjugative element membrane protein, PFL_4697 family</fullName>
    </submittedName>
</protein>